<dbReference type="PANTHER" id="PTHR30352">
    <property type="entry name" value="PYRUVATE FORMATE-LYASE-ACTIVATING ENZYME"/>
    <property type="match status" value="1"/>
</dbReference>
<evidence type="ECO:0000256" key="12">
    <source>
        <dbReference type="PIRNR" id="PIRNR000368"/>
    </source>
</evidence>
<comment type="catalytic activity">
    <reaction evidence="11">
        <text>glycyl-[protein] + reduced [flavodoxin] + S-adenosyl-L-methionine = glycin-2-yl radical-[protein] + semiquinone [flavodoxin] + 5'-deoxyadenosine + L-methionine + H(+)</text>
        <dbReference type="Rhea" id="RHEA:61976"/>
        <dbReference type="Rhea" id="RHEA-COMP:10622"/>
        <dbReference type="Rhea" id="RHEA-COMP:14480"/>
        <dbReference type="Rhea" id="RHEA-COMP:15993"/>
        <dbReference type="Rhea" id="RHEA-COMP:15994"/>
        <dbReference type="ChEBI" id="CHEBI:15378"/>
        <dbReference type="ChEBI" id="CHEBI:17319"/>
        <dbReference type="ChEBI" id="CHEBI:29947"/>
        <dbReference type="ChEBI" id="CHEBI:32722"/>
        <dbReference type="ChEBI" id="CHEBI:57618"/>
        <dbReference type="ChEBI" id="CHEBI:57844"/>
        <dbReference type="ChEBI" id="CHEBI:59789"/>
        <dbReference type="ChEBI" id="CHEBI:140311"/>
    </reaction>
</comment>
<keyword evidence="5" id="KW-0004">4Fe-4S</keyword>
<dbReference type="InterPro" id="IPR034457">
    <property type="entry name" value="Organic_radical-activating"/>
</dbReference>
<dbReference type="PIRSF" id="PIRSF000368">
    <property type="entry name" value="NrdG"/>
    <property type="match status" value="1"/>
</dbReference>
<dbReference type="PROSITE" id="PS01087">
    <property type="entry name" value="RADICAL_ACTIVATING"/>
    <property type="match status" value="1"/>
</dbReference>
<sequence length="168" mass="18710">MEADFLRLAGIVEESIVDGHGFRYTVFVQGCPHHCPGCHNPQTHAFSGGTMRSVDDIFSDFCKNPLLKGITFSGGEPFCQPEALAHLASLVHTTGKDVTVYTGYTWEELLAMQQPEVDRLLAQTDILIDGPFRAEEKDLTLRFRGSRNQRVIDLNRTRLAGTIVLDCE</sequence>
<dbReference type="InterPro" id="IPR013785">
    <property type="entry name" value="Aldolase_TIM"/>
</dbReference>
<dbReference type="AlphaFoldDB" id="A0A926D7G6"/>
<evidence type="ECO:0000256" key="9">
    <source>
        <dbReference type="ARBA" id="ARBA00023004"/>
    </source>
</evidence>
<dbReference type="GO" id="GO:0004748">
    <property type="term" value="F:ribonucleoside-diphosphate reductase activity, thioredoxin disulfide as acceptor"/>
    <property type="evidence" value="ECO:0007669"/>
    <property type="project" value="TreeGrafter"/>
</dbReference>
<dbReference type="CDD" id="cd01335">
    <property type="entry name" value="Radical_SAM"/>
    <property type="match status" value="1"/>
</dbReference>
<dbReference type="InterPro" id="IPR001989">
    <property type="entry name" value="Radical_activat_CS"/>
</dbReference>
<protein>
    <recommendedName>
        <fullName evidence="4 12">Anaerobic ribonucleoside-triphosphate reductase-activating protein</fullName>
        <ecNumber evidence="12">1.97.1.-</ecNumber>
    </recommendedName>
</protein>
<evidence type="ECO:0000256" key="11">
    <source>
        <dbReference type="ARBA" id="ARBA00047365"/>
    </source>
</evidence>
<keyword evidence="9" id="KW-0408">Iron</keyword>
<evidence type="ECO:0000313" key="14">
    <source>
        <dbReference type="Proteomes" id="UP000651482"/>
    </source>
</evidence>
<comment type="similarity">
    <text evidence="3 12">Belongs to the organic radical-activating enzymes family.</text>
</comment>
<gene>
    <name evidence="13" type="primary">nrdG</name>
    <name evidence="13" type="ORF">IAG03_01310</name>
</gene>
<evidence type="ECO:0000256" key="1">
    <source>
        <dbReference type="ARBA" id="ARBA00001966"/>
    </source>
</evidence>
<comment type="function">
    <text evidence="2 12">Activation of anaerobic ribonucleoside-triphosphate reductase under anaerobic conditions by generation of an organic free radical, using S-adenosylmethionine and reduced flavodoxin as cosubstrates to produce 5'-deoxy-adenosine.</text>
</comment>
<keyword evidence="6" id="KW-0949">S-adenosyl-L-methionine</keyword>
<dbReference type="Gene3D" id="3.20.20.70">
    <property type="entry name" value="Aldolase class I"/>
    <property type="match status" value="1"/>
</dbReference>
<comment type="caution">
    <text evidence="13">The sequence shown here is derived from an EMBL/GenBank/DDBJ whole genome shotgun (WGS) entry which is preliminary data.</text>
</comment>
<dbReference type="Proteomes" id="UP000651482">
    <property type="component" value="Unassembled WGS sequence"/>
</dbReference>
<proteinExistence type="inferred from homology"/>
<dbReference type="SFLD" id="SFLDF00299">
    <property type="entry name" value="anaerobic_ribonucleoside-triph"/>
    <property type="match status" value="1"/>
</dbReference>
<dbReference type="SFLD" id="SFLDG01063">
    <property type="entry name" value="activating_enzymes__group_1"/>
    <property type="match status" value="1"/>
</dbReference>
<dbReference type="EC" id="1.97.1.-" evidence="12"/>
<dbReference type="GO" id="GO:0051539">
    <property type="term" value="F:4 iron, 4 sulfur cluster binding"/>
    <property type="evidence" value="ECO:0007669"/>
    <property type="project" value="UniProtKB-KW"/>
</dbReference>
<dbReference type="SUPFAM" id="SSF102114">
    <property type="entry name" value="Radical SAM enzymes"/>
    <property type="match status" value="1"/>
</dbReference>
<evidence type="ECO:0000313" key="13">
    <source>
        <dbReference type="EMBL" id="MBC8532661.1"/>
    </source>
</evidence>
<keyword evidence="7" id="KW-0479">Metal-binding</keyword>
<organism evidence="13 14">
    <name type="scientific">Yeguia hominis</name>
    <dbReference type="NCBI Taxonomy" id="2763662"/>
    <lineage>
        <taxon>Bacteria</taxon>
        <taxon>Bacillati</taxon>
        <taxon>Bacillota</taxon>
        <taxon>Clostridia</taxon>
        <taxon>Eubacteriales</taxon>
        <taxon>Yeguiaceae</taxon>
        <taxon>Yeguia</taxon>
    </lineage>
</organism>
<evidence type="ECO:0000256" key="10">
    <source>
        <dbReference type="ARBA" id="ARBA00023014"/>
    </source>
</evidence>
<dbReference type="NCBIfam" id="TIGR02491">
    <property type="entry name" value="NrdG"/>
    <property type="match status" value="1"/>
</dbReference>
<keyword evidence="14" id="KW-1185">Reference proteome</keyword>
<comment type="cofactor">
    <cofactor evidence="1">
        <name>[4Fe-4S] cluster</name>
        <dbReference type="ChEBI" id="CHEBI:49883"/>
    </cofactor>
</comment>
<dbReference type="GO" id="GO:0043365">
    <property type="term" value="F:[formate-C-acetyltransferase]-activating enzyme activity"/>
    <property type="evidence" value="ECO:0007669"/>
    <property type="project" value="InterPro"/>
</dbReference>
<evidence type="ECO:0000256" key="8">
    <source>
        <dbReference type="ARBA" id="ARBA00023002"/>
    </source>
</evidence>
<evidence type="ECO:0000256" key="2">
    <source>
        <dbReference type="ARBA" id="ARBA00003852"/>
    </source>
</evidence>
<evidence type="ECO:0000256" key="5">
    <source>
        <dbReference type="ARBA" id="ARBA00022485"/>
    </source>
</evidence>
<dbReference type="PANTHER" id="PTHR30352:SF2">
    <property type="entry name" value="ANAEROBIC RIBONUCLEOSIDE-TRIPHOSPHATE REDUCTASE-ACTIVATING PROTEIN"/>
    <property type="match status" value="1"/>
</dbReference>
<keyword evidence="8 12" id="KW-0560">Oxidoreductase</keyword>
<evidence type="ECO:0000256" key="7">
    <source>
        <dbReference type="ARBA" id="ARBA00022723"/>
    </source>
</evidence>
<evidence type="ECO:0000256" key="3">
    <source>
        <dbReference type="ARBA" id="ARBA00009777"/>
    </source>
</evidence>
<dbReference type="Pfam" id="PF13353">
    <property type="entry name" value="Fer4_12"/>
    <property type="match status" value="1"/>
</dbReference>
<dbReference type="GO" id="GO:0046872">
    <property type="term" value="F:metal ion binding"/>
    <property type="evidence" value="ECO:0007669"/>
    <property type="project" value="UniProtKB-KW"/>
</dbReference>
<evidence type="ECO:0000256" key="6">
    <source>
        <dbReference type="ARBA" id="ARBA00022691"/>
    </source>
</evidence>
<accession>A0A926D7G6</accession>
<dbReference type="InterPro" id="IPR007197">
    <property type="entry name" value="rSAM"/>
</dbReference>
<dbReference type="InterPro" id="IPR058240">
    <property type="entry name" value="rSAM_sf"/>
</dbReference>
<dbReference type="EMBL" id="JACRSN010000001">
    <property type="protein sequence ID" value="MBC8532661.1"/>
    <property type="molecule type" value="Genomic_DNA"/>
</dbReference>
<dbReference type="SFLD" id="SFLDS00029">
    <property type="entry name" value="Radical_SAM"/>
    <property type="match status" value="1"/>
</dbReference>
<name>A0A926D7G6_9FIRM</name>
<evidence type="ECO:0000256" key="4">
    <source>
        <dbReference type="ARBA" id="ARBA00014281"/>
    </source>
</evidence>
<dbReference type="RefSeq" id="WP_249317871.1">
    <property type="nucleotide sequence ID" value="NZ_JACRSN010000001.1"/>
</dbReference>
<keyword evidence="10" id="KW-0411">Iron-sulfur</keyword>
<dbReference type="SFLD" id="SFLDG01066">
    <property type="entry name" value="organic_radical-activating_enz"/>
    <property type="match status" value="1"/>
</dbReference>
<dbReference type="InterPro" id="IPR012837">
    <property type="entry name" value="NrdG"/>
</dbReference>
<reference evidence="13" key="1">
    <citation type="submission" date="2020-08" db="EMBL/GenBank/DDBJ databases">
        <title>Genome public.</title>
        <authorList>
            <person name="Liu C."/>
            <person name="Sun Q."/>
        </authorList>
    </citation>
    <scope>NUCLEOTIDE SEQUENCE</scope>
    <source>
        <strain evidence="13">NSJ-40</strain>
    </source>
</reference>